<accession>A0A1C7MMB4</accession>
<name>A0A1C7MMB4_GRIFR</name>
<evidence type="ECO:0000313" key="1">
    <source>
        <dbReference type="EMBL" id="OBZ77797.1"/>
    </source>
</evidence>
<reference evidence="1 2" key="1">
    <citation type="submission" date="2016-03" db="EMBL/GenBank/DDBJ databases">
        <title>Whole genome sequencing of Grifola frondosa 9006-11.</title>
        <authorList>
            <person name="Min B."/>
            <person name="Park H."/>
            <person name="Kim J.-G."/>
            <person name="Cho H."/>
            <person name="Oh Y.-L."/>
            <person name="Kong W.-S."/>
            <person name="Choi I.-G."/>
        </authorList>
    </citation>
    <scope>NUCLEOTIDE SEQUENCE [LARGE SCALE GENOMIC DNA]</scope>
    <source>
        <strain evidence="1 2">9006-11</strain>
    </source>
</reference>
<evidence type="ECO:0000313" key="2">
    <source>
        <dbReference type="Proteomes" id="UP000092993"/>
    </source>
</evidence>
<dbReference type="Proteomes" id="UP000092993">
    <property type="component" value="Unassembled WGS sequence"/>
</dbReference>
<sequence>MCQLTVRLQGFIDSLNLKPLGNWNGHDHDAPRAIQFINLSSGGFMPPFTAQKEAMANLRAMISESVGGDTEHDSLEGSNIVLKRRVFTRVRPTHTPSSALRVGDDPTGKAARIASRWIVDHRISAAIQHVDGRIVPATHMAFHKGDFVDVAVFAEVVTRRTGRTTNVDVNFAVQSVVRLTSVSELKANVKAVMEQAARQTGSTSTEEGPSGFNYDTDFPMQTEAVPPMDILYEDAEDDDDYDVSFDEM</sequence>
<proteinExistence type="predicted"/>
<comment type="caution">
    <text evidence="1">The sequence shown here is derived from an EMBL/GenBank/DDBJ whole genome shotgun (WGS) entry which is preliminary data.</text>
</comment>
<dbReference type="EMBL" id="LUGG01000002">
    <property type="protein sequence ID" value="OBZ77797.1"/>
    <property type="molecule type" value="Genomic_DNA"/>
</dbReference>
<keyword evidence="2" id="KW-1185">Reference proteome</keyword>
<gene>
    <name evidence="1" type="ORF">A0H81_02175</name>
</gene>
<dbReference type="OrthoDB" id="3270129at2759"/>
<protein>
    <submittedName>
        <fullName evidence="1">Uncharacterized protein</fullName>
    </submittedName>
</protein>
<dbReference type="OMA" id="IRIGHMI"/>
<dbReference type="AlphaFoldDB" id="A0A1C7MMB4"/>
<organism evidence="1 2">
    <name type="scientific">Grifola frondosa</name>
    <name type="common">Maitake</name>
    <name type="synonym">Polyporus frondosus</name>
    <dbReference type="NCBI Taxonomy" id="5627"/>
    <lineage>
        <taxon>Eukaryota</taxon>
        <taxon>Fungi</taxon>
        <taxon>Dikarya</taxon>
        <taxon>Basidiomycota</taxon>
        <taxon>Agaricomycotina</taxon>
        <taxon>Agaricomycetes</taxon>
        <taxon>Polyporales</taxon>
        <taxon>Grifolaceae</taxon>
        <taxon>Grifola</taxon>
    </lineage>
</organism>